<dbReference type="Gene3D" id="3.80.10.10">
    <property type="entry name" value="Ribonuclease Inhibitor"/>
    <property type="match status" value="1"/>
</dbReference>
<comment type="caution">
    <text evidence="1">The sequence shown here is derived from an EMBL/GenBank/DDBJ whole genome shotgun (WGS) entry which is preliminary data.</text>
</comment>
<dbReference type="EMBL" id="QKYT01000305">
    <property type="protein sequence ID" value="RIA87514.1"/>
    <property type="molecule type" value="Genomic_DNA"/>
</dbReference>
<dbReference type="Proteomes" id="UP000265703">
    <property type="component" value="Unassembled WGS sequence"/>
</dbReference>
<accession>A0A397SXP4</accession>
<feature type="non-terminal residue" evidence="1">
    <location>
        <position position="1"/>
    </location>
</feature>
<evidence type="ECO:0000313" key="1">
    <source>
        <dbReference type="EMBL" id="RIA87514.1"/>
    </source>
</evidence>
<organism evidence="1 2">
    <name type="scientific">Glomus cerebriforme</name>
    <dbReference type="NCBI Taxonomy" id="658196"/>
    <lineage>
        <taxon>Eukaryota</taxon>
        <taxon>Fungi</taxon>
        <taxon>Fungi incertae sedis</taxon>
        <taxon>Mucoromycota</taxon>
        <taxon>Glomeromycotina</taxon>
        <taxon>Glomeromycetes</taxon>
        <taxon>Glomerales</taxon>
        <taxon>Glomeraceae</taxon>
        <taxon>Glomus</taxon>
    </lineage>
</organism>
<dbReference type="OrthoDB" id="10257471at2759"/>
<keyword evidence="2" id="KW-1185">Reference proteome</keyword>
<dbReference type="SUPFAM" id="SSF52047">
    <property type="entry name" value="RNI-like"/>
    <property type="match status" value="2"/>
</dbReference>
<proteinExistence type="predicted"/>
<name>A0A397SXP4_9GLOM</name>
<sequence>MSCQLITDCLNEIFECLDDKTLHSCLFVNRLCCKISIGILWRNIYDVINIKDNDNIRRRSLFFLSTILACLPDESKEFLLNNEISISTLTSKPPLFNYPAFCKVLLIDHICLIVYYGLEEIQEIPITSSLNKKSRYYLVINEVIKMFITQISSLKKLTFYDSVLIPNNISFTCFSGAINCLTDLSELHCISSLTSEFFYPLSKICHNIHSLTITLDGWIRNELKELISLQNNLKDLRLSVLDRRNLIEIIPILTKHSNTLTKLHFNGSYYYNNLSVSFISLFSNLQEIKFSRCFSIIYYRLENQEIQENLFEDFEKLQYVTFPKLQYLSIPFYCTNPEYIIKFLENNGKNLQEFYLEEVDLSFIALFPNLQEIKFSYTSLLFGGFQFRDFEKLQNVTFPKLKYLTISYGCTKPEYVMKFLENNGKNLQEFYLEEVDRTLNSSIAKFCPNLKKLSIVFSELDILRNIFNNCQYLKSIKILCEREILSEKEVLEIVSKYSPKNFHELKIYNYLNSKLLPKDLESFFYKLEKSSITYFNNY</sequence>
<dbReference type="STRING" id="658196.A0A397SXP4"/>
<reference evidence="1 2" key="1">
    <citation type="submission" date="2018-06" db="EMBL/GenBank/DDBJ databases">
        <title>Comparative genomics reveals the genomic features of Rhizophagus irregularis, R. cerebriforme, R. diaphanum and Gigaspora rosea, and their symbiotic lifestyle signature.</title>
        <authorList>
            <person name="Morin E."/>
            <person name="San Clemente H."/>
            <person name="Chen E.C.H."/>
            <person name="De La Providencia I."/>
            <person name="Hainaut M."/>
            <person name="Kuo A."/>
            <person name="Kohler A."/>
            <person name="Murat C."/>
            <person name="Tang N."/>
            <person name="Roy S."/>
            <person name="Loubradou J."/>
            <person name="Henrissat B."/>
            <person name="Grigoriev I.V."/>
            <person name="Corradi N."/>
            <person name="Roux C."/>
            <person name="Martin F.M."/>
        </authorList>
    </citation>
    <scope>NUCLEOTIDE SEQUENCE [LARGE SCALE GENOMIC DNA]</scope>
    <source>
        <strain evidence="1 2">DAOM 227022</strain>
    </source>
</reference>
<gene>
    <name evidence="1" type="ORF">C1645_877997</name>
</gene>
<evidence type="ECO:0008006" key="3">
    <source>
        <dbReference type="Google" id="ProtNLM"/>
    </source>
</evidence>
<dbReference type="InterPro" id="IPR032675">
    <property type="entry name" value="LRR_dom_sf"/>
</dbReference>
<protein>
    <recommendedName>
        <fullName evidence="3">F-box domain-containing protein</fullName>
    </recommendedName>
</protein>
<dbReference type="AlphaFoldDB" id="A0A397SXP4"/>
<evidence type="ECO:0000313" key="2">
    <source>
        <dbReference type="Proteomes" id="UP000265703"/>
    </source>
</evidence>